<feature type="chain" id="PRO_5020194711" evidence="3">
    <location>
        <begin position="24"/>
        <end position="397"/>
    </location>
</feature>
<dbReference type="Pfam" id="PF13899">
    <property type="entry name" value="Thioredoxin_7"/>
    <property type="match status" value="1"/>
</dbReference>
<dbReference type="SUPFAM" id="SSF81901">
    <property type="entry name" value="HCP-like"/>
    <property type="match status" value="1"/>
</dbReference>
<comment type="caution">
    <text evidence="5">The sequence shown here is derived from an EMBL/GenBank/DDBJ whole genome shotgun (WGS) entry which is preliminary data.</text>
</comment>
<dbReference type="InterPro" id="IPR036249">
    <property type="entry name" value="Thioredoxin-like_sf"/>
</dbReference>
<dbReference type="SUPFAM" id="SSF52833">
    <property type="entry name" value="Thioredoxin-like"/>
    <property type="match status" value="1"/>
</dbReference>
<evidence type="ECO:0000259" key="4">
    <source>
        <dbReference type="PROSITE" id="PS51352"/>
    </source>
</evidence>
<keyword evidence="1 3" id="KW-0732">Signal</keyword>
<organism evidence="5 6">
    <name type="scientific">Flavobacterium stagni</name>
    <dbReference type="NCBI Taxonomy" id="2506421"/>
    <lineage>
        <taxon>Bacteria</taxon>
        <taxon>Pseudomonadati</taxon>
        <taxon>Bacteroidota</taxon>
        <taxon>Flavobacteriia</taxon>
        <taxon>Flavobacteriales</taxon>
        <taxon>Flavobacteriaceae</taxon>
        <taxon>Flavobacterium</taxon>
    </lineage>
</organism>
<dbReference type="PANTHER" id="PTHR15337">
    <property type="entry name" value="ANTERIOR GRADIENT PROTEIN-RELATED"/>
    <property type="match status" value="1"/>
</dbReference>
<dbReference type="EMBL" id="SBKN01000003">
    <property type="protein sequence ID" value="RXR22895.1"/>
    <property type="molecule type" value="Genomic_DNA"/>
</dbReference>
<sequence>MNKMKKQLLFFFLLLGFSGFAQSNMIFKDRNYFEAQNEAKEKNKPLVVMFYANWCEHCKKMKSSVLVDTDVVLFYGSNYITVAVDAESEAGNALKNKFNKLFKVRSYPTFAFLSNKEVYLGGFSGEMKKESFLEEGNKLLQNDNQYETLKAVFNAEPSNADKCLKFITAVRKAGFDATEVTQKYLATQAKENLFTELNWRVMANGINTIEAPEFQFILDHQTEFGKAASPSRVEKKILFMVQDNLRAYVDASDTLNYNKRRPYAEKIHLRKTDSMLFKYDTQIYANTQDWKKYVAVTQAKTDEFAAKDSNQLVEIASVYLNYIKDPIALEKAINWIQKAIEISENAEKHLVAAKLYLKVKNKAKALEEAEKAKKWSANMGWSTSESDKIIQEIKATK</sequence>
<evidence type="ECO:0000256" key="1">
    <source>
        <dbReference type="ARBA" id="ARBA00022729"/>
    </source>
</evidence>
<dbReference type="PROSITE" id="PS00194">
    <property type="entry name" value="THIOREDOXIN_1"/>
    <property type="match status" value="1"/>
</dbReference>
<feature type="signal peptide" evidence="3">
    <location>
        <begin position="1"/>
        <end position="23"/>
    </location>
</feature>
<evidence type="ECO:0000313" key="5">
    <source>
        <dbReference type="EMBL" id="RXR22895.1"/>
    </source>
</evidence>
<dbReference type="PROSITE" id="PS51352">
    <property type="entry name" value="THIOREDOXIN_2"/>
    <property type="match status" value="1"/>
</dbReference>
<protein>
    <submittedName>
        <fullName evidence="5">Thioredoxin family protein</fullName>
    </submittedName>
</protein>
<dbReference type="Proteomes" id="UP000289857">
    <property type="component" value="Unassembled WGS sequence"/>
</dbReference>
<keyword evidence="2" id="KW-0676">Redox-active center</keyword>
<gene>
    <name evidence="5" type="ORF">EQG61_06605</name>
</gene>
<dbReference type="Gene3D" id="3.40.30.10">
    <property type="entry name" value="Glutaredoxin"/>
    <property type="match status" value="1"/>
</dbReference>
<reference evidence="6" key="1">
    <citation type="submission" date="2019-01" db="EMBL/GenBank/DDBJ databases">
        <title>Cytophagaceae bacterium strain CAR-16.</title>
        <authorList>
            <person name="Chen W.-M."/>
        </authorList>
    </citation>
    <scope>NUCLEOTIDE SEQUENCE [LARGE SCALE GENOMIC DNA]</scope>
    <source>
        <strain evidence="6">WWJ-16</strain>
    </source>
</reference>
<dbReference type="OrthoDB" id="120730at2"/>
<dbReference type="AlphaFoldDB" id="A0A4Q1KAE2"/>
<feature type="domain" description="Thioredoxin" evidence="4">
    <location>
        <begin position="16"/>
        <end position="141"/>
    </location>
</feature>
<dbReference type="InterPro" id="IPR017937">
    <property type="entry name" value="Thioredoxin_CS"/>
</dbReference>
<evidence type="ECO:0000256" key="2">
    <source>
        <dbReference type="ARBA" id="ARBA00023284"/>
    </source>
</evidence>
<accession>A0A4Q1KAE2</accession>
<evidence type="ECO:0000256" key="3">
    <source>
        <dbReference type="SAM" id="SignalP"/>
    </source>
</evidence>
<keyword evidence="6" id="KW-1185">Reference proteome</keyword>
<dbReference type="InterPro" id="IPR051099">
    <property type="entry name" value="AGR/TXD"/>
</dbReference>
<dbReference type="InterPro" id="IPR013766">
    <property type="entry name" value="Thioredoxin_domain"/>
</dbReference>
<name>A0A4Q1KAE2_9FLAO</name>
<proteinExistence type="predicted"/>
<dbReference type="PANTHER" id="PTHR15337:SF11">
    <property type="entry name" value="THIOREDOXIN DOMAIN-CONTAINING PROTEIN"/>
    <property type="match status" value="1"/>
</dbReference>
<evidence type="ECO:0000313" key="6">
    <source>
        <dbReference type="Proteomes" id="UP000289857"/>
    </source>
</evidence>